<organism evidence="2 3">
    <name type="scientific">Tychonema bourrellyi FEM_GT703</name>
    <dbReference type="NCBI Taxonomy" id="2040638"/>
    <lineage>
        <taxon>Bacteria</taxon>
        <taxon>Bacillati</taxon>
        <taxon>Cyanobacteriota</taxon>
        <taxon>Cyanophyceae</taxon>
        <taxon>Oscillatoriophycideae</taxon>
        <taxon>Oscillatoriales</taxon>
        <taxon>Microcoleaceae</taxon>
        <taxon>Tychonema</taxon>
    </lineage>
</organism>
<sequence>MRKVFADTGYWIALLNPDDALHQKARNLTISLKNVPIVTSEMVFTELLNAFSGRGAFYRQKAVNFINHSFDNPEIEVVSQTNELFKNALELYNSRLDQAWSHTDCTSFQIMQQQNILEALAYDKHFEQAGFVALLRIIL</sequence>
<reference evidence="2" key="1">
    <citation type="submission" date="2017-10" db="EMBL/GenBank/DDBJ databases">
        <title>Draft genome sequence of the planktic cyanobacteria Tychonema bourrellyi isolated from alpine lentic freshwater.</title>
        <authorList>
            <person name="Tett A."/>
            <person name="Armanini F."/>
            <person name="Asnicar F."/>
            <person name="Boscaini A."/>
            <person name="Pasolli E."/>
            <person name="Zolfo M."/>
            <person name="Donati C."/>
            <person name="Salmaso N."/>
            <person name="Segata N."/>
        </authorList>
    </citation>
    <scope>NUCLEOTIDE SEQUENCE</scope>
    <source>
        <strain evidence="2">FEM_GT703</strain>
    </source>
</reference>
<evidence type="ECO:0000313" key="3">
    <source>
        <dbReference type="Proteomes" id="UP000226442"/>
    </source>
</evidence>
<dbReference type="AlphaFoldDB" id="A0A2G4F6H4"/>
<evidence type="ECO:0000259" key="1">
    <source>
        <dbReference type="Pfam" id="PF01850"/>
    </source>
</evidence>
<dbReference type="Gene3D" id="3.40.50.1010">
    <property type="entry name" value="5'-nuclease"/>
    <property type="match status" value="1"/>
</dbReference>
<dbReference type="PANTHER" id="PTHR42188:SF1">
    <property type="entry name" value="23S RRNA-SPECIFIC ENDONUCLEASE VAPC20"/>
    <property type="match status" value="1"/>
</dbReference>
<dbReference type="InterPro" id="IPR002716">
    <property type="entry name" value="PIN_dom"/>
</dbReference>
<dbReference type="GO" id="GO:0004521">
    <property type="term" value="F:RNA endonuclease activity"/>
    <property type="evidence" value="ECO:0007669"/>
    <property type="project" value="InterPro"/>
</dbReference>
<dbReference type="RefSeq" id="WP_096829692.1">
    <property type="nucleotide sequence ID" value="NZ_NXIB02000002.1"/>
</dbReference>
<gene>
    <name evidence="2" type="ORF">CP500_000825</name>
</gene>
<dbReference type="EMBL" id="NXIB02000002">
    <property type="protein sequence ID" value="PHX57356.1"/>
    <property type="molecule type" value="Genomic_DNA"/>
</dbReference>
<dbReference type="GO" id="GO:0016075">
    <property type="term" value="P:rRNA catabolic process"/>
    <property type="evidence" value="ECO:0007669"/>
    <property type="project" value="TreeGrafter"/>
</dbReference>
<name>A0A2G4F6H4_9CYAN</name>
<proteinExistence type="predicted"/>
<keyword evidence="3" id="KW-1185">Reference proteome</keyword>
<dbReference type="PANTHER" id="PTHR42188">
    <property type="entry name" value="23S RRNA-SPECIFIC ENDONUCLEASE VAPC20"/>
    <property type="match status" value="1"/>
</dbReference>
<dbReference type="InterPro" id="IPR039018">
    <property type="entry name" value="VapC20-like"/>
</dbReference>
<dbReference type="InterPro" id="IPR029060">
    <property type="entry name" value="PIN-like_dom_sf"/>
</dbReference>
<evidence type="ECO:0000313" key="2">
    <source>
        <dbReference type="EMBL" id="PHX57356.1"/>
    </source>
</evidence>
<protein>
    <submittedName>
        <fullName evidence="2">PIN domain-containing protein</fullName>
    </submittedName>
</protein>
<dbReference type="Pfam" id="PF01850">
    <property type="entry name" value="PIN"/>
    <property type="match status" value="1"/>
</dbReference>
<accession>A0A2G4F6H4</accession>
<feature type="domain" description="PIN" evidence="1">
    <location>
        <begin position="4"/>
        <end position="131"/>
    </location>
</feature>
<comment type="caution">
    <text evidence="2">The sequence shown here is derived from an EMBL/GenBank/DDBJ whole genome shotgun (WGS) entry which is preliminary data.</text>
</comment>
<dbReference type="Proteomes" id="UP000226442">
    <property type="component" value="Unassembled WGS sequence"/>
</dbReference>
<dbReference type="OrthoDB" id="164456at2"/>
<dbReference type="SUPFAM" id="SSF88723">
    <property type="entry name" value="PIN domain-like"/>
    <property type="match status" value="1"/>
</dbReference>